<keyword evidence="1" id="KW-1133">Transmembrane helix</keyword>
<keyword evidence="1" id="KW-0472">Membrane</keyword>
<accession>A0A5C4RQZ5</accession>
<dbReference type="Proteomes" id="UP000305760">
    <property type="component" value="Unassembled WGS sequence"/>
</dbReference>
<keyword evidence="1" id="KW-0812">Transmembrane</keyword>
<sequence>MRPGAWLFPAFALAVGVSGAVAVWLGLAITLHSTCAWMAPLAALDMVLMLRLAAAPPGRLRAAAAVLATALAIAASYWMIVATQMGLLLGLSPAESAQRLGPVLAGELLRHGTDHWDIALPLLALAIAWRLGR</sequence>
<comment type="caution">
    <text evidence="2">The sequence shown here is derived from an EMBL/GenBank/DDBJ whole genome shotgun (WGS) entry which is preliminary data.</text>
</comment>
<name>A0A5C4RQZ5_9GAMM</name>
<feature type="transmembrane region" description="Helical" evidence="1">
    <location>
        <begin position="62"/>
        <end position="80"/>
    </location>
</feature>
<dbReference type="AlphaFoldDB" id="A0A5C4RQZ5"/>
<evidence type="ECO:0000256" key="1">
    <source>
        <dbReference type="SAM" id="Phobius"/>
    </source>
</evidence>
<dbReference type="RefSeq" id="WP_139448033.1">
    <property type="nucleotide sequence ID" value="NZ_SMDR01000002.1"/>
</dbReference>
<proteinExistence type="predicted"/>
<dbReference type="OrthoDB" id="5966735at2"/>
<dbReference type="EMBL" id="SMDR01000002">
    <property type="protein sequence ID" value="TNJ33532.1"/>
    <property type="molecule type" value="Genomic_DNA"/>
</dbReference>
<keyword evidence="3" id="KW-1185">Reference proteome</keyword>
<evidence type="ECO:0000313" key="3">
    <source>
        <dbReference type="Proteomes" id="UP000305760"/>
    </source>
</evidence>
<organism evidence="2 3">
    <name type="scientific">Arenimonas terrae</name>
    <dbReference type="NCBI Taxonomy" id="2546226"/>
    <lineage>
        <taxon>Bacteria</taxon>
        <taxon>Pseudomonadati</taxon>
        <taxon>Pseudomonadota</taxon>
        <taxon>Gammaproteobacteria</taxon>
        <taxon>Lysobacterales</taxon>
        <taxon>Lysobacteraceae</taxon>
        <taxon>Arenimonas</taxon>
    </lineage>
</organism>
<evidence type="ECO:0000313" key="2">
    <source>
        <dbReference type="EMBL" id="TNJ33532.1"/>
    </source>
</evidence>
<feature type="transmembrane region" description="Helical" evidence="1">
    <location>
        <begin position="29"/>
        <end position="50"/>
    </location>
</feature>
<reference evidence="2 3" key="1">
    <citation type="submission" date="2019-03" db="EMBL/GenBank/DDBJ databases">
        <title>Arenimonas daejeonensis sp. nov., isolated from compost.</title>
        <authorList>
            <person name="Jeon C.O."/>
        </authorList>
    </citation>
    <scope>NUCLEOTIDE SEQUENCE [LARGE SCALE GENOMIC DNA]</scope>
    <source>
        <strain evidence="2 3">R29</strain>
    </source>
</reference>
<protein>
    <submittedName>
        <fullName evidence="2">Uncharacterized protein</fullName>
    </submittedName>
</protein>
<gene>
    <name evidence="2" type="ORF">E1B00_09240</name>
</gene>